<feature type="transmembrane region" description="Helical" evidence="7">
    <location>
        <begin position="277"/>
        <end position="296"/>
    </location>
</feature>
<feature type="transmembrane region" description="Helical" evidence="7">
    <location>
        <begin position="64"/>
        <end position="82"/>
    </location>
</feature>
<dbReference type="PANTHER" id="PTHR42920:SF24">
    <property type="entry name" value="AROMATIC AMINO ACID EXPORTER YDDG"/>
    <property type="match status" value="1"/>
</dbReference>
<reference evidence="9" key="2">
    <citation type="submission" date="2020-09" db="EMBL/GenBank/DDBJ databases">
        <authorList>
            <person name="Sun Q."/>
            <person name="Zhou Y."/>
        </authorList>
    </citation>
    <scope>NUCLEOTIDE SEQUENCE</scope>
    <source>
        <strain evidence="9">CGMCC 1.8984</strain>
    </source>
</reference>
<dbReference type="RefSeq" id="WP_188743066.1">
    <property type="nucleotide sequence ID" value="NZ_BAABFW010000001.1"/>
</dbReference>
<evidence type="ECO:0000256" key="2">
    <source>
        <dbReference type="ARBA" id="ARBA00007362"/>
    </source>
</evidence>
<name>A0A917URP6_9MICO</name>
<dbReference type="AlphaFoldDB" id="A0A917URP6"/>
<evidence type="ECO:0000256" key="1">
    <source>
        <dbReference type="ARBA" id="ARBA00004651"/>
    </source>
</evidence>
<reference evidence="9" key="1">
    <citation type="journal article" date="2014" name="Int. J. Syst. Evol. Microbiol.">
        <title>Complete genome sequence of Corynebacterium casei LMG S-19264T (=DSM 44701T), isolated from a smear-ripened cheese.</title>
        <authorList>
            <consortium name="US DOE Joint Genome Institute (JGI-PGF)"/>
            <person name="Walter F."/>
            <person name="Albersmeier A."/>
            <person name="Kalinowski J."/>
            <person name="Ruckert C."/>
        </authorList>
    </citation>
    <scope>NUCLEOTIDE SEQUENCE</scope>
    <source>
        <strain evidence="9">CGMCC 1.8984</strain>
    </source>
</reference>
<evidence type="ECO:0000313" key="10">
    <source>
        <dbReference type="Proteomes" id="UP000636956"/>
    </source>
</evidence>
<feature type="domain" description="EamA" evidence="8">
    <location>
        <begin position="1"/>
        <end position="135"/>
    </location>
</feature>
<feature type="transmembrane region" description="Helical" evidence="7">
    <location>
        <begin position="33"/>
        <end position="52"/>
    </location>
</feature>
<evidence type="ECO:0000313" key="9">
    <source>
        <dbReference type="EMBL" id="GGJ79735.1"/>
    </source>
</evidence>
<evidence type="ECO:0000256" key="3">
    <source>
        <dbReference type="ARBA" id="ARBA00022475"/>
    </source>
</evidence>
<evidence type="ECO:0000259" key="8">
    <source>
        <dbReference type="Pfam" id="PF00892"/>
    </source>
</evidence>
<feature type="domain" description="EamA" evidence="8">
    <location>
        <begin position="147"/>
        <end position="292"/>
    </location>
</feature>
<dbReference type="EMBL" id="BMMD01000008">
    <property type="protein sequence ID" value="GGJ79735.1"/>
    <property type="molecule type" value="Genomic_DNA"/>
</dbReference>
<evidence type="ECO:0000256" key="7">
    <source>
        <dbReference type="SAM" id="Phobius"/>
    </source>
</evidence>
<feature type="transmembrane region" description="Helical" evidence="7">
    <location>
        <begin position="146"/>
        <end position="165"/>
    </location>
</feature>
<dbReference type="InterPro" id="IPR000620">
    <property type="entry name" value="EamA_dom"/>
</dbReference>
<keyword evidence="3" id="KW-1003">Cell membrane</keyword>
<keyword evidence="6 7" id="KW-0472">Membrane</keyword>
<evidence type="ECO:0000256" key="5">
    <source>
        <dbReference type="ARBA" id="ARBA00022989"/>
    </source>
</evidence>
<accession>A0A917URP6</accession>
<sequence length="318" mass="33180">MGYLFALLAALLFGTNGSVTKVIIEAGLTPTQLTFFRVVSVCLIAGVWLAIGNRAAFRISGRQLAVMALLGVAGVALLQWTYAVAISLLPVGIALLLEYLAVLAVAVIARVFFAERVKPRLWVAIGLVLVGLALVAQLGAGGDLSVPGVLFGLAAAATLTIYFIVGERQVTATSPMAVAFWSMGFAALFWAMSSGWWQVDPVLLVEPVSLGGSLEAIVVPLWVLLAWNGVLGSFAPFLLSFLALKHLRATAAGIAASAEVLFAFAVAWLWLGEGLDALQLAGAALVLVAIVLAQTARPAGAVDADLASQEMARRESLP</sequence>
<gene>
    <name evidence="9" type="ORF">GCM10011372_17700</name>
</gene>
<dbReference type="Proteomes" id="UP000636956">
    <property type="component" value="Unassembled WGS sequence"/>
</dbReference>
<dbReference type="GO" id="GO:0005886">
    <property type="term" value="C:plasma membrane"/>
    <property type="evidence" value="ECO:0007669"/>
    <property type="project" value="UniProtKB-SubCell"/>
</dbReference>
<proteinExistence type="inferred from homology"/>
<dbReference type="SUPFAM" id="SSF103481">
    <property type="entry name" value="Multidrug resistance efflux transporter EmrE"/>
    <property type="match status" value="2"/>
</dbReference>
<dbReference type="InterPro" id="IPR051258">
    <property type="entry name" value="Diverse_Substrate_Transporter"/>
</dbReference>
<feature type="transmembrane region" description="Helical" evidence="7">
    <location>
        <begin position="177"/>
        <end position="197"/>
    </location>
</feature>
<organism evidence="9 10">
    <name type="scientific">Agromyces bauzanensis</name>
    <dbReference type="NCBI Taxonomy" id="1308924"/>
    <lineage>
        <taxon>Bacteria</taxon>
        <taxon>Bacillati</taxon>
        <taxon>Actinomycetota</taxon>
        <taxon>Actinomycetes</taxon>
        <taxon>Micrococcales</taxon>
        <taxon>Microbacteriaceae</taxon>
        <taxon>Agromyces</taxon>
    </lineage>
</organism>
<feature type="transmembrane region" description="Helical" evidence="7">
    <location>
        <begin position="251"/>
        <end position="271"/>
    </location>
</feature>
<comment type="similarity">
    <text evidence="2">Belongs to the EamA transporter family.</text>
</comment>
<feature type="transmembrane region" description="Helical" evidence="7">
    <location>
        <begin position="88"/>
        <end position="109"/>
    </location>
</feature>
<evidence type="ECO:0000256" key="6">
    <source>
        <dbReference type="ARBA" id="ARBA00023136"/>
    </source>
</evidence>
<feature type="transmembrane region" description="Helical" evidence="7">
    <location>
        <begin position="217"/>
        <end position="244"/>
    </location>
</feature>
<protein>
    <recommendedName>
        <fullName evidence="8">EamA domain-containing protein</fullName>
    </recommendedName>
</protein>
<keyword evidence="10" id="KW-1185">Reference proteome</keyword>
<dbReference type="InterPro" id="IPR037185">
    <property type="entry name" value="EmrE-like"/>
</dbReference>
<comment type="caution">
    <text evidence="9">The sequence shown here is derived from an EMBL/GenBank/DDBJ whole genome shotgun (WGS) entry which is preliminary data.</text>
</comment>
<evidence type="ECO:0000256" key="4">
    <source>
        <dbReference type="ARBA" id="ARBA00022692"/>
    </source>
</evidence>
<dbReference type="Pfam" id="PF00892">
    <property type="entry name" value="EamA"/>
    <property type="match status" value="2"/>
</dbReference>
<keyword evidence="4 7" id="KW-0812">Transmembrane</keyword>
<dbReference type="PANTHER" id="PTHR42920">
    <property type="entry name" value="OS03G0707200 PROTEIN-RELATED"/>
    <property type="match status" value="1"/>
</dbReference>
<feature type="transmembrane region" description="Helical" evidence="7">
    <location>
        <begin position="121"/>
        <end position="140"/>
    </location>
</feature>
<keyword evidence="5 7" id="KW-1133">Transmembrane helix</keyword>
<comment type="subcellular location">
    <subcellularLocation>
        <location evidence="1">Cell membrane</location>
        <topology evidence="1">Multi-pass membrane protein</topology>
    </subcellularLocation>
</comment>